<keyword evidence="2 8" id="KW-0812">Transmembrane</keyword>
<protein>
    <recommendedName>
        <fullName evidence="10">Endolytic murein transglycosylase</fullName>
    </recommendedName>
</protein>
<evidence type="ECO:0000256" key="2">
    <source>
        <dbReference type="ARBA" id="ARBA00022692"/>
    </source>
</evidence>
<keyword evidence="3 8" id="KW-1133">Transmembrane helix</keyword>
<dbReference type="InterPro" id="IPR003770">
    <property type="entry name" value="MLTG-like"/>
</dbReference>
<dbReference type="NCBIfam" id="TIGR00247">
    <property type="entry name" value="endolytic transglycosylase MltG"/>
    <property type="match status" value="1"/>
</dbReference>
<evidence type="ECO:0000256" key="7">
    <source>
        <dbReference type="SAM" id="MobiDB-lite"/>
    </source>
</evidence>
<reference evidence="9" key="1">
    <citation type="submission" date="2018-05" db="EMBL/GenBank/DDBJ databases">
        <authorList>
            <person name="Lanie J.A."/>
            <person name="Ng W.-L."/>
            <person name="Kazmierczak K.M."/>
            <person name="Andrzejewski T.M."/>
            <person name="Davidsen T.M."/>
            <person name="Wayne K.J."/>
            <person name="Tettelin H."/>
            <person name="Glass J.I."/>
            <person name="Rusch D."/>
            <person name="Podicherti R."/>
            <person name="Tsui H.-C.T."/>
            <person name="Winkler M.E."/>
        </authorList>
    </citation>
    <scope>NUCLEOTIDE SEQUENCE</scope>
</reference>
<keyword evidence="5" id="KW-0456">Lyase</keyword>
<dbReference type="CDD" id="cd08010">
    <property type="entry name" value="MltG_like"/>
    <property type="match status" value="1"/>
</dbReference>
<dbReference type="EMBL" id="UINC01001025">
    <property type="protein sequence ID" value="SUZ67921.1"/>
    <property type="molecule type" value="Genomic_DNA"/>
</dbReference>
<evidence type="ECO:0000256" key="4">
    <source>
        <dbReference type="ARBA" id="ARBA00023136"/>
    </source>
</evidence>
<feature type="region of interest" description="Disordered" evidence="7">
    <location>
        <begin position="321"/>
        <end position="347"/>
    </location>
</feature>
<dbReference type="Pfam" id="PF02618">
    <property type="entry name" value="YceG"/>
    <property type="match status" value="1"/>
</dbReference>
<dbReference type="PANTHER" id="PTHR30518">
    <property type="entry name" value="ENDOLYTIC MUREIN TRANSGLYCOSYLASE"/>
    <property type="match status" value="1"/>
</dbReference>
<dbReference type="Gene3D" id="3.30.160.60">
    <property type="entry name" value="Classic Zinc Finger"/>
    <property type="match status" value="1"/>
</dbReference>
<evidence type="ECO:0000256" key="8">
    <source>
        <dbReference type="SAM" id="Phobius"/>
    </source>
</evidence>
<evidence type="ECO:0000256" key="3">
    <source>
        <dbReference type="ARBA" id="ARBA00022989"/>
    </source>
</evidence>
<dbReference type="PANTHER" id="PTHR30518:SF2">
    <property type="entry name" value="ENDOLYTIC MUREIN TRANSGLYCOSYLASE"/>
    <property type="match status" value="1"/>
</dbReference>
<feature type="compositionally biased region" description="Basic and acidic residues" evidence="7">
    <location>
        <begin position="321"/>
        <end position="334"/>
    </location>
</feature>
<dbReference type="AlphaFoldDB" id="A0A381PLP1"/>
<dbReference type="GO" id="GO:0016829">
    <property type="term" value="F:lyase activity"/>
    <property type="evidence" value="ECO:0007669"/>
    <property type="project" value="UniProtKB-KW"/>
</dbReference>
<sequence length="347" mass="39706">MKKLPFHLGQSFIGIIAVVVLGVLLAFYSLVLLWPQGNPYNSVKVTIPSGASLKEVSAHLQDNSIIRNERSFLLAVKALGYEKDIPAGRFKLIKAQTNFDIIDQLVNGVHLNKQVTILEGWTVSMIARELEEKLGMDPEAFENACNNSLLLWKWGIAAESFEGYLFPETYRFSEDESPQEIVGRMVEEYKKNFNDDLRMRMKDIGMTEREVITLASIIEGEAIYNRERSVIAGVYHNRLKLGMRLQADPTIQYIVEDGPRRLLKKDLKIDSPYNTYLNYGLPPGPINNPGLESIKAALYPADTEYLYFVARGDGYHNFSRTEEEHNKAKREFQKLRRKVKRQRTKKG</sequence>
<dbReference type="HAMAP" id="MF_02065">
    <property type="entry name" value="MltG"/>
    <property type="match status" value="1"/>
</dbReference>
<feature type="compositionally biased region" description="Basic residues" evidence="7">
    <location>
        <begin position="335"/>
        <end position="347"/>
    </location>
</feature>
<name>A0A381PLP1_9ZZZZ</name>
<evidence type="ECO:0008006" key="10">
    <source>
        <dbReference type="Google" id="ProtNLM"/>
    </source>
</evidence>
<keyword evidence="1" id="KW-1003">Cell membrane</keyword>
<evidence type="ECO:0000313" key="9">
    <source>
        <dbReference type="EMBL" id="SUZ67921.1"/>
    </source>
</evidence>
<accession>A0A381PLP1</accession>
<organism evidence="9">
    <name type="scientific">marine metagenome</name>
    <dbReference type="NCBI Taxonomy" id="408172"/>
    <lineage>
        <taxon>unclassified sequences</taxon>
        <taxon>metagenomes</taxon>
        <taxon>ecological metagenomes</taxon>
    </lineage>
</organism>
<keyword evidence="4 8" id="KW-0472">Membrane</keyword>
<feature type="transmembrane region" description="Helical" evidence="8">
    <location>
        <begin position="12"/>
        <end position="34"/>
    </location>
</feature>
<dbReference type="Gene3D" id="3.30.1490.480">
    <property type="entry name" value="Endolytic murein transglycosylase"/>
    <property type="match status" value="1"/>
</dbReference>
<proteinExistence type="inferred from homology"/>
<evidence type="ECO:0000256" key="5">
    <source>
        <dbReference type="ARBA" id="ARBA00023239"/>
    </source>
</evidence>
<gene>
    <name evidence="9" type="ORF">METZ01_LOCUS20775</name>
</gene>
<dbReference type="GO" id="GO:0071555">
    <property type="term" value="P:cell wall organization"/>
    <property type="evidence" value="ECO:0007669"/>
    <property type="project" value="UniProtKB-KW"/>
</dbReference>
<keyword evidence="6" id="KW-0961">Cell wall biogenesis/degradation</keyword>
<evidence type="ECO:0000256" key="1">
    <source>
        <dbReference type="ARBA" id="ARBA00022475"/>
    </source>
</evidence>
<evidence type="ECO:0000256" key="6">
    <source>
        <dbReference type="ARBA" id="ARBA00023316"/>
    </source>
</evidence>